<gene>
    <name evidence="2" type="ORF">DFH08DRAFT_820827</name>
</gene>
<sequence length="426" mass="48255">MAPGGEVKIWMNKLNERGWEAAKRPTSPFKKEKYFFVHVEHYGPGLNEYQLGDSFSTMLVTEYIENWVYLTALDRLRLRIGPSSKTDGEPSIEQACWQKTERLLTFLRMYRKYAVGVNEPTVSPATSNQIKLERNRQRDEVETTKLVRGKRSSDDLKMLLESEAFETLASDDIADLATDRGRVKNLAVETPEVLRLAFDLPGASCCSSRQSKRSGLVFVEQHFESQWATEETAKRRGDDGGRKERMMGNNESVPFERVLSAPGVFERRLIGECQVASLEILWGLKGICVGPGNEKRINYTGISARLWHRLVRLCATWDKCLPDMGAHIAAMPSWGPSAAQLARCCVDVHLAARGEDRHYGEDNDEGDGEVDPGEESGGEDNDFGMLDAMERADIYRNNEADYQVEHYCTKYYNGVWQDDRDLTCPI</sequence>
<evidence type="ECO:0000256" key="1">
    <source>
        <dbReference type="SAM" id="MobiDB-lite"/>
    </source>
</evidence>
<protein>
    <submittedName>
        <fullName evidence="2">Uncharacterized protein</fullName>
    </submittedName>
</protein>
<dbReference type="Proteomes" id="UP001218218">
    <property type="component" value="Unassembled WGS sequence"/>
</dbReference>
<comment type="caution">
    <text evidence="2">The sequence shown here is derived from an EMBL/GenBank/DDBJ whole genome shotgun (WGS) entry which is preliminary data.</text>
</comment>
<dbReference type="EMBL" id="JARIHO010000063">
    <property type="protein sequence ID" value="KAJ7315226.1"/>
    <property type="molecule type" value="Genomic_DNA"/>
</dbReference>
<evidence type="ECO:0000313" key="3">
    <source>
        <dbReference type="Proteomes" id="UP001218218"/>
    </source>
</evidence>
<evidence type="ECO:0000313" key="2">
    <source>
        <dbReference type="EMBL" id="KAJ7315226.1"/>
    </source>
</evidence>
<accession>A0AAD6ZBG8</accession>
<feature type="region of interest" description="Disordered" evidence="1">
    <location>
        <begin position="356"/>
        <end position="383"/>
    </location>
</feature>
<reference evidence="2" key="1">
    <citation type="submission" date="2023-03" db="EMBL/GenBank/DDBJ databases">
        <title>Massive genome expansion in bonnet fungi (Mycena s.s.) driven by repeated elements and novel gene families across ecological guilds.</title>
        <authorList>
            <consortium name="Lawrence Berkeley National Laboratory"/>
            <person name="Harder C.B."/>
            <person name="Miyauchi S."/>
            <person name="Viragh M."/>
            <person name="Kuo A."/>
            <person name="Thoen E."/>
            <person name="Andreopoulos B."/>
            <person name="Lu D."/>
            <person name="Skrede I."/>
            <person name="Drula E."/>
            <person name="Henrissat B."/>
            <person name="Morin E."/>
            <person name="Kohler A."/>
            <person name="Barry K."/>
            <person name="LaButti K."/>
            <person name="Morin E."/>
            <person name="Salamov A."/>
            <person name="Lipzen A."/>
            <person name="Mereny Z."/>
            <person name="Hegedus B."/>
            <person name="Baldrian P."/>
            <person name="Stursova M."/>
            <person name="Weitz H."/>
            <person name="Taylor A."/>
            <person name="Grigoriev I.V."/>
            <person name="Nagy L.G."/>
            <person name="Martin F."/>
            <person name="Kauserud H."/>
        </authorList>
    </citation>
    <scope>NUCLEOTIDE SEQUENCE</scope>
    <source>
        <strain evidence="2">CBHHK002</strain>
    </source>
</reference>
<feature type="compositionally biased region" description="Basic and acidic residues" evidence="1">
    <location>
        <begin position="231"/>
        <end position="246"/>
    </location>
</feature>
<proteinExistence type="predicted"/>
<keyword evidence="3" id="KW-1185">Reference proteome</keyword>
<dbReference type="AlphaFoldDB" id="A0AAD6ZBG8"/>
<feature type="compositionally biased region" description="Acidic residues" evidence="1">
    <location>
        <begin position="362"/>
        <end position="382"/>
    </location>
</feature>
<organism evidence="2 3">
    <name type="scientific">Mycena albidolilacea</name>
    <dbReference type="NCBI Taxonomy" id="1033008"/>
    <lineage>
        <taxon>Eukaryota</taxon>
        <taxon>Fungi</taxon>
        <taxon>Dikarya</taxon>
        <taxon>Basidiomycota</taxon>
        <taxon>Agaricomycotina</taxon>
        <taxon>Agaricomycetes</taxon>
        <taxon>Agaricomycetidae</taxon>
        <taxon>Agaricales</taxon>
        <taxon>Marasmiineae</taxon>
        <taxon>Mycenaceae</taxon>
        <taxon>Mycena</taxon>
    </lineage>
</organism>
<name>A0AAD6ZBG8_9AGAR</name>
<feature type="region of interest" description="Disordered" evidence="1">
    <location>
        <begin position="229"/>
        <end position="248"/>
    </location>
</feature>